<dbReference type="Proteomes" id="UP000257109">
    <property type="component" value="Unassembled WGS sequence"/>
</dbReference>
<feature type="compositionally biased region" description="Basic and acidic residues" evidence="1">
    <location>
        <begin position="223"/>
        <end position="238"/>
    </location>
</feature>
<feature type="compositionally biased region" description="Low complexity" evidence="1">
    <location>
        <begin position="47"/>
        <end position="57"/>
    </location>
</feature>
<evidence type="ECO:0000313" key="3">
    <source>
        <dbReference type="Proteomes" id="UP000257109"/>
    </source>
</evidence>
<feature type="region of interest" description="Disordered" evidence="1">
    <location>
        <begin position="36"/>
        <end position="57"/>
    </location>
</feature>
<feature type="compositionally biased region" description="Polar residues" evidence="1">
    <location>
        <begin position="36"/>
        <end position="46"/>
    </location>
</feature>
<dbReference type="AlphaFoldDB" id="A0A371EM35"/>
<proteinExistence type="predicted"/>
<feature type="compositionally biased region" description="Basic and acidic residues" evidence="1">
    <location>
        <begin position="191"/>
        <end position="200"/>
    </location>
</feature>
<sequence length="238" mass="26830">MLLTRSIEAFVDFSSANAPWPLAWIVSDTFATTRNAKPMGTSTTHQPSNSGLSSPHGPSPSWEWISWAHFQWPKDRSNSYWWQYTTSPNRLRSSHWLLSTPRRFNGSYGKILYIGAAEKARQSKGIVGRAVAKYHLGVPLHPTNHYGTDAMISNKVDEPSLRQLECHLGRPRPSRGNSRASLHMTRGGKAMLEKKGEESKLTTNWEGPLRVQEELDNDTSTGEPRRDVHSEDVECHIP</sequence>
<comment type="caution">
    <text evidence="2">The sequence shown here is derived from an EMBL/GenBank/DDBJ whole genome shotgun (WGS) entry which is preliminary data.</text>
</comment>
<organism evidence="2 3">
    <name type="scientific">Mucuna pruriens</name>
    <name type="common">Velvet bean</name>
    <name type="synonym">Dolichos pruriens</name>
    <dbReference type="NCBI Taxonomy" id="157652"/>
    <lineage>
        <taxon>Eukaryota</taxon>
        <taxon>Viridiplantae</taxon>
        <taxon>Streptophyta</taxon>
        <taxon>Embryophyta</taxon>
        <taxon>Tracheophyta</taxon>
        <taxon>Spermatophyta</taxon>
        <taxon>Magnoliopsida</taxon>
        <taxon>eudicotyledons</taxon>
        <taxon>Gunneridae</taxon>
        <taxon>Pentapetalae</taxon>
        <taxon>rosids</taxon>
        <taxon>fabids</taxon>
        <taxon>Fabales</taxon>
        <taxon>Fabaceae</taxon>
        <taxon>Papilionoideae</taxon>
        <taxon>50 kb inversion clade</taxon>
        <taxon>NPAAA clade</taxon>
        <taxon>indigoferoid/millettioid clade</taxon>
        <taxon>Phaseoleae</taxon>
        <taxon>Mucuna</taxon>
    </lineage>
</organism>
<name>A0A371EM35_MUCPR</name>
<reference evidence="2" key="1">
    <citation type="submission" date="2018-05" db="EMBL/GenBank/DDBJ databases">
        <title>Draft genome of Mucuna pruriens seed.</title>
        <authorList>
            <person name="Nnadi N.E."/>
            <person name="Vos R."/>
            <person name="Hasami M.H."/>
            <person name="Devisetty U.K."/>
            <person name="Aguiy J.C."/>
        </authorList>
    </citation>
    <scope>NUCLEOTIDE SEQUENCE [LARGE SCALE GENOMIC DNA]</scope>
    <source>
        <strain evidence="2">JCA_2017</strain>
    </source>
</reference>
<feature type="non-terminal residue" evidence="2">
    <location>
        <position position="1"/>
    </location>
</feature>
<evidence type="ECO:0000313" key="2">
    <source>
        <dbReference type="EMBL" id="RDX67123.1"/>
    </source>
</evidence>
<keyword evidence="3" id="KW-1185">Reference proteome</keyword>
<protein>
    <submittedName>
        <fullName evidence="2">Uncharacterized protein</fullName>
    </submittedName>
</protein>
<evidence type="ECO:0000256" key="1">
    <source>
        <dbReference type="SAM" id="MobiDB-lite"/>
    </source>
</evidence>
<feature type="region of interest" description="Disordered" evidence="1">
    <location>
        <begin position="168"/>
        <end position="238"/>
    </location>
</feature>
<gene>
    <name evidence="2" type="ORF">CR513_54038</name>
</gene>
<accession>A0A371EM35</accession>
<dbReference type="EMBL" id="QJKJ01013128">
    <property type="protein sequence ID" value="RDX67123.1"/>
    <property type="molecule type" value="Genomic_DNA"/>
</dbReference>